<evidence type="ECO:0000313" key="6">
    <source>
        <dbReference type="Proteomes" id="UP000469430"/>
    </source>
</evidence>
<organism evidence="5 6">
    <name type="scientific">Croceibacterium xixiisoli</name>
    <dbReference type="NCBI Taxonomy" id="1476466"/>
    <lineage>
        <taxon>Bacteria</taxon>
        <taxon>Pseudomonadati</taxon>
        <taxon>Pseudomonadota</taxon>
        <taxon>Alphaproteobacteria</taxon>
        <taxon>Sphingomonadales</taxon>
        <taxon>Erythrobacteraceae</taxon>
        <taxon>Croceibacterium</taxon>
    </lineage>
</organism>
<proteinExistence type="inferred from homology"/>
<gene>
    <name evidence="5" type="ORF">GRI97_14610</name>
</gene>
<keyword evidence="2" id="KW-0227">DNA damage</keyword>
<evidence type="ECO:0000313" key="5">
    <source>
        <dbReference type="EMBL" id="MXP00223.1"/>
    </source>
</evidence>
<dbReference type="Gene3D" id="3.40.1170.60">
    <property type="match status" value="1"/>
</dbReference>
<reference evidence="5 6" key="1">
    <citation type="submission" date="2019-12" db="EMBL/GenBank/DDBJ databases">
        <title>Genomic-based taxomic classification of the family Erythrobacteraceae.</title>
        <authorList>
            <person name="Xu L."/>
        </authorList>
    </citation>
    <scope>NUCLEOTIDE SEQUENCE [LARGE SCALE GENOMIC DNA]</scope>
    <source>
        <strain evidence="5 6">S36</strain>
    </source>
</reference>
<dbReference type="SUPFAM" id="SSF56672">
    <property type="entry name" value="DNA/RNA polymerases"/>
    <property type="match status" value="1"/>
</dbReference>
<keyword evidence="6" id="KW-1185">Reference proteome</keyword>
<feature type="region of interest" description="Disordered" evidence="3">
    <location>
        <begin position="1"/>
        <end position="23"/>
    </location>
</feature>
<dbReference type="InterPro" id="IPR001126">
    <property type="entry name" value="UmuC"/>
</dbReference>
<dbReference type="GO" id="GO:0006281">
    <property type="term" value="P:DNA repair"/>
    <property type="evidence" value="ECO:0007669"/>
    <property type="project" value="InterPro"/>
</dbReference>
<dbReference type="InterPro" id="IPR043502">
    <property type="entry name" value="DNA/RNA_pol_sf"/>
</dbReference>
<sequence>MAVSGKSPPDRALPPRPTSRQTPGKRRYLALWFPWLPSEVASRNQAGKPDMPPLPFALVIRTGNALRLAAVSPISAQQGLKPGMTLADARARCPDLATSPHDPAADAAELERLAALMMRFTPMVASEPPDGLILDITGCGHLFGGDEALARLAREDAGLRSRHAIAGHAAAARALARFGASETAEQTIGSLPVAALELPQAALAGLQRAGLVTLGDLACRPMAGLAARFGADAVTRLRAILGEVERPISPRSEAAPIRAGARFAEPVRHVDDALEVIETLLGAIARQMEDRQLGGRRFAVQLERGDGARRRLMVETSIPLRDPAPVMRLLRERIEHLADPIDPGFGFDAIALAVPRTEPLAAQQVGLDGEDPLQDDVAALIDRLATRLGPDAVRRLHPQDRHIPESAQRWLPATQRPPADWTDSPHPAPPLPRPALLLDPPERITTIAEVPDGPPQQFRWRGQAYRVRMAEGPERIAPEWWRSMDGHAGGSGIGFTRDYYRVEDSAGHRFWVFRHGQFGERSDLPETPPWYLHGLFA</sequence>
<dbReference type="CDD" id="cd03468">
    <property type="entry name" value="PolY_like"/>
    <property type="match status" value="1"/>
</dbReference>
<dbReference type="PANTHER" id="PTHR35369">
    <property type="entry name" value="BLR3025 PROTEIN-RELATED"/>
    <property type="match status" value="1"/>
</dbReference>
<dbReference type="InterPro" id="IPR045443">
    <property type="entry name" value="DUF6504"/>
</dbReference>
<feature type="domain" description="UmuC" evidence="4">
    <location>
        <begin position="41"/>
        <end position="178"/>
    </location>
</feature>
<dbReference type="OrthoDB" id="9788640at2"/>
<dbReference type="AlphaFoldDB" id="A0A6I4TWJ1"/>
<dbReference type="InterPro" id="IPR043128">
    <property type="entry name" value="Rev_trsase/Diguanyl_cyclase"/>
</dbReference>
<comment type="similarity">
    <text evidence="1">Belongs to the DNA polymerase type-Y family.</text>
</comment>
<feature type="region of interest" description="Disordered" evidence="3">
    <location>
        <begin position="399"/>
        <end position="428"/>
    </location>
</feature>
<accession>A0A6I4TWJ1</accession>
<protein>
    <submittedName>
        <fullName evidence="5">DNA polymerase Y family protein</fullName>
    </submittedName>
</protein>
<dbReference type="Pfam" id="PF20114">
    <property type="entry name" value="DUF6504"/>
    <property type="match status" value="1"/>
</dbReference>
<comment type="caution">
    <text evidence="5">The sequence shown here is derived from an EMBL/GenBank/DDBJ whole genome shotgun (WGS) entry which is preliminary data.</text>
</comment>
<dbReference type="Pfam" id="PF00817">
    <property type="entry name" value="IMS"/>
    <property type="match status" value="1"/>
</dbReference>
<dbReference type="Proteomes" id="UP000469430">
    <property type="component" value="Unassembled WGS sequence"/>
</dbReference>
<dbReference type="PROSITE" id="PS50173">
    <property type="entry name" value="UMUC"/>
    <property type="match status" value="1"/>
</dbReference>
<evidence type="ECO:0000256" key="3">
    <source>
        <dbReference type="SAM" id="MobiDB-lite"/>
    </source>
</evidence>
<evidence type="ECO:0000256" key="1">
    <source>
        <dbReference type="ARBA" id="ARBA00010945"/>
    </source>
</evidence>
<dbReference type="Gene3D" id="3.30.70.270">
    <property type="match status" value="1"/>
</dbReference>
<evidence type="ECO:0000256" key="2">
    <source>
        <dbReference type="ARBA" id="ARBA00022763"/>
    </source>
</evidence>
<dbReference type="PANTHER" id="PTHR35369:SF2">
    <property type="entry name" value="BLR3025 PROTEIN"/>
    <property type="match status" value="1"/>
</dbReference>
<name>A0A6I4TWJ1_9SPHN</name>
<evidence type="ECO:0000259" key="4">
    <source>
        <dbReference type="PROSITE" id="PS50173"/>
    </source>
</evidence>
<dbReference type="EMBL" id="WTYJ01000003">
    <property type="protein sequence ID" value="MXP00223.1"/>
    <property type="molecule type" value="Genomic_DNA"/>
</dbReference>
<dbReference type="InterPro" id="IPR050356">
    <property type="entry name" value="SulA_CellDiv_inhibitor"/>
</dbReference>